<dbReference type="CDD" id="cd00093">
    <property type="entry name" value="HTH_XRE"/>
    <property type="match status" value="1"/>
</dbReference>
<dbReference type="GO" id="GO:0003677">
    <property type="term" value="F:DNA binding"/>
    <property type="evidence" value="ECO:0007669"/>
    <property type="project" value="UniProtKB-KW"/>
</dbReference>
<dbReference type="STRING" id="44252.DJ90_3527"/>
<evidence type="ECO:0000259" key="4">
    <source>
        <dbReference type="PROSITE" id="PS50943"/>
    </source>
</evidence>
<evidence type="ECO:0000256" key="3">
    <source>
        <dbReference type="ARBA" id="ARBA00023163"/>
    </source>
</evidence>
<keyword evidence="1" id="KW-0805">Transcription regulation</keyword>
<dbReference type="PANTHER" id="PTHR46797:SF23">
    <property type="entry name" value="HTH-TYPE TRANSCRIPTIONAL REGULATOR SUTR"/>
    <property type="match status" value="1"/>
</dbReference>
<name>A0A090ZH18_PAEMA</name>
<reference evidence="5 6" key="1">
    <citation type="submission" date="2014-04" db="EMBL/GenBank/DDBJ databases">
        <authorList>
            <person name="Bishop-Lilly K.A."/>
            <person name="Broomall S.M."/>
            <person name="Chain P.S."/>
            <person name="Chertkov O."/>
            <person name="Coyne S.R."/>
            <person name="Daligault H.E."/>
            <person name="Davenport K.W."/>
            <person name="Erkkila T."/>
            <person name="Frey K.G."/>
            <person name="Gibbons H.S."/>
            <person name="Gu W."/>
            <person name="Jaissle J."/>
            <person name="Johnson S.L."/>
            <person name="Koroleva G.I."/>
            <person name="Ladner J.T."/>
            <person name="Lo C.-C."/>
            <person name="Minogue T.D."/>
            <person name="Munk C."/>
            <person name="Palacios G.F."/>
            <person name="Redden C.L."/>
            <person name="Rosenzweig C.N."/>
            <person name="Scholz M.B."/>
            <person name="Teshima H."/>
            <person name="Xu Y."/>
        </authorList>
    </citation>
    <scope>NUCLEOTIDE SEQUENCE [LARGE SCALE GENOMIC DNA]</scope>
    <source>
        <strain evidence="5 6">8244</strain>
    </source>
</reference>
<dbReference type="InterPro" id="IPR050807">
    <property type="entry name" value="TransReg_Diox_bact_type"/>
</dbReference>
<keyword evidence="3" id="KW-0804">Transcription</keyword>
<dbReference type="Gene3D" id="1.10.260.40">
    <property type="entry name" value="lambda repressor-like DNA-binding domains"/>
    <property type="match status" value="1"/>
</dbReference>
<sequence>MSNIESIGENIRLVRIKRGLSQEQLALNAGVNTSYIGQIERGEKNPTIKTLEKIASALSIEIIDLLYPSYPPKQGVEPFCKYIMTELTLEKIKQCFLEVLVDTKIISEQSNLLKFEDGR</sequence>
<evidence type="ECO:0000256" key="2">
    <source>
        <dbReference type="ARBA" id="ARBA00023125"/>
    </source>
</evidence>
<keyword evidence="6" id="KW-1185">Reference proteome</keyword>
<organism evidence="5 6">
    <name type="scientific">Paenibacillus macerans</name>
    <name type="common">Bacillus macerans</name>
    <dbReference type="NCBI Taxonomy" id="44252"/>
    <lineage>
        <taxon>Bacteria</taxon>
        <taxon>Bacillati</taxon>
        <taxon>Bacillota</taxon>
        <taxon>Bacilli</taxon>
        <taxon>Bacillales</taxon>
        <taxon>Paenibacillaceae</taxon>
        <taxon>Paenibacillus</taxon>
    </lineage>
</organism>
<dbReference type="InterPro" id="IPR010982">
    <property type="entry name" value="Lambda_DNA-bd_dom_sf"/>
</dbReference>
<dbReference type="Pfam" id="PF01381">
    <property type="entry name" value="HTH_3"/>
    <property type="match status" value="1"/>
</dbReference>
<dbReference type="InterPro" id="IPR001387">
    <property type="entry name" value="Cro/C1-type_HTH"/>
</dbReference>
<dbReference type="SMART" id="SM00530">
    <property type="entry name" value="HTH_XRE"/>
    <property type="match status" value="1"/>
</dbReference>
<evidence type="ECO:0000313" key="6">
    <source>
        <dbReference type="Proteomes" id="UP000029278"/>
    </source>
</evidence>
<dbReference type="Proteomes" id="UP000029278">
    <property type="component" value="Unassembled WGS sequence"/>
</dbReference>
<dbReference type="PANTHER" id="PTHR46797">
    <property type="entry name" value="HTH-TYPE TRANSCRIPTIONAL REGULATOR"/>
    <property type="match status" value="1"/>
</dbReference>
<dbReference type="OrthoDB" id="9814553at2"/>
<dbReference type="HOGENOM" id="CLU_066192_17_5_9"/>
<protein>
    <submittedName>
        <fullName evidence="5">Helix-turn-helix family protein</fullName>
    </submittedName>
</protein>
<dbReference type="GO" id="GO:0003700">
    <property type="term" value="F:DNA-binding transcription factor activity"/>
    <property type="evidence" value="ECO:0007669"/>
    <property type="project" value="TreeGrafter"/>
</dbReference>
<dbReference type="AlphaFoldDB" id="A0A090ZH18"/>
<evidence type="ECO:0000313" key="5">
    <source>
        <dbReference type="EMBL" id="KFN09698.1"/>
    </source>
</evidence>
<dbReference type="GO" id="GO:0005829">
    <property type="term" value="C:cytosol"/>
    <property type="evidence" value="ECO:0007669"/>
    <property type="project" value="TreeGrafter"/>
</dbReference>
<feature type="domain" description="HTH cro/C1-type" evidence="4">
    <location>
        <begin position="11"/>
        <end position="65"/>
    </location>
</feature>
<dbReference type="EMBL" id="JMQA01000021">
    <property type="protein sequence ID" value="KFN09698.1"/>
    <property type="molecule type" value="Genomic_DNA"/>
</dbReference>
<keyword evidence="2" id="KW-0238">DNA-binding</keyword>
<comment type="caution">
    <text evidence="5">The sequence shown here is derived from an EMBL/GenBank/DDBJ whole genome shotgun (WGS) entry which is preliminary data.</text>
</comment>
<gene>
    <name evidence="5" type="ORF">DJ90_3527</name>
</gene>
<proteinExistence type="predicted"/>
<dbReference type="GeneID" id="77006246"/>
<dbReference type="PROSITE" id="PS50943">
    <property type="entry name" value="HTH_CROC1"/>
    <property type="match status" value="1"/>
</dbReference>
<accession>A0A090ZH18</accession>
<dbReference type="RefSeq" id="WP_051985372.1">
    <property type="nucleotide sequence ID" value="NZ_JAKOBR010000068.1"/>
</dbReference>
<evidence type="ECO:0000256" key="1">
    <source>
        <dbReference type="ARBA" id="ARBA00023015"/>
    </source>
</evidence>
<dbReference type="SUPFAM" id="SSF47413">
    <property type="entry name" value="lambda repressor-like DNA-binding domains"/>
    <property type="match status" value="1"/>
</dbReference>